<evidence type="ECO:0000256" key="3">
    <source>
        <dbReference type="PROSITE-ProRule" id="PRU00023"/>
    </source>
</evidence>
<dbReference type="PANTHER" id="PTHR24124:SF14">
    <property type="entry name" value="CHROMOSOME UNDETERMINED SCAFFOLD_25, WHOLE GENOME SHOTGUN SEQUENCE"/>
    <property type="match status" value="1"/>
</dbReference>
<evidence type="ECO:0000256" key="2">
    <source>
        <dbReference type="ARBA" id="ARBA00023043"/>
    </source>
</evidence>
<evidence type="ECO:0000313" key="5">
    <source>
        <dbReference type="EMBL" id="CAK86250.1"/>
    </source>
</evidence>
<protein>
    <submittedName>
        <fullName evidence="5">Uncharacterized protein</fullName>
    </submittedName>
</protein>
<dbReference type="AlphaFoldDB" id="A0DT83"/>
<sequence length="850" mass="99099">MKQHANNYFVMKIAKPISQVSTNSAVTRSNELKPASYLTFTKSKHRRKNETAIKLPELQPSSVRAKTEQDQTALNEFKRSLVIISRKPSATFGSQRLKTSPSIQIWEPEQISQPPVEQVQVITTKFYDVLCEELLLNKKQSQIKEKRKILFKTRLNEYDKFQEKSSRMVRKIIQLLKTHREGNEEKEMKSRTIIETKMAKSSLFFHAQTQCLPEQHQFNQKELLFQQQLSVIPKRHTKYSAQLTLTQQAESLKPMKSLIEEIKEKQQDPIRQASICLVSPKHPINNRKKIKLILECAEEQKFSKFEFFVPDYMEQDQVVQLQQQIDQVESKDTKKSNIYSLVSKNMFSKKTNQVQNIGESTLEEFNTDKATQFTRYYLQNYTLKCINQKKIKDRKDAESLLNILHQDSKQEQQIFVSKPLLDCSIIKDLQTTQFQEINSLIYRCIEPYDSQDSSMISDNSFLSDKSLIDQSTDQGIKLKFLNSTKLINPNIFKDKFIKFIISTISDESKNSLLHQEIMAFANHIEELIHIDYDLPQQPHLEALNRLFLKINTTDRKKFLKSFFKKFEIICIGLFEDNFKHHLNKPEKVFVSYCFQQQGNSLTDNTSIKYSNMLKSKHHRETTTETVPKQQTNLMILSLPPATIKSRSQSPSNFSEPRTQKKGLQNQQVLLKNVQRKQSQKFLQIQTSSKFQLQQQTSKVQQVSLGQDKEQSQIKKVKLTQIQNNLKQSSMDPQSLLYRSMMIKKTKNDDRSLYERIFLMVEEHRLLDLKEILKLEASIDVNYQNDEGDTMLISASKCGAVLIVEFLLKNRADASIQNYNGQTAMDVALKNYQFQTADIIFKSLYLDNNNV</sequence>
<dbReference type="Pfam" id="PF13857">
    <property type="entry name" value="Ank_5"/>
    <property type="match status" value="1"/>
</dbReference>
<gene>
    <name evidence="5" type="ORF">GSPATT00019943001</name>
</gene>
<dbReference type="OMA" id="THREGNE"/>
<proteinExistence type="predicted"/>
<dbReference type="GO" id="GO:0010468">
    <property type="term" value="P:regulation of gene expression"/>
    <property type="evidence" value="ECO:0000318"/>
    <property type="project" value="GO_Central"/>
</dbReference>
<dbReference type="InParanoid" id="A0DT83"/>
<dbReference type="Proteomes" id="UP000000600">
    <property type="component" value="Unassembled WGS sequence"/>
</dbReference>
<dbReference type="EMBL" id="CT868563">
    <property type="protein sequence ID" value="CAK86250.1"/>
    <property type="molecule type" value="Genomic_DNA"/>
</dbReference>
<dbReference type="Gene3D" id="1.25.40.20">
    <property type="entry name" value="Ankyrin repeat-containing domain"/>
    <property type="match status" value="1"/>
</dbReference>
<dbReference type="GeneID" id="5039432"/>
<dbReference type="InterPro" id="IPR002110">
    <property type="entry name" value="Ankyrin_rpt"/>
</dbReference>
<evidence type="ECO:0000313" key="6">
    <source>
        <dbReference type="Proteomes" id="UP000000600"/>
    </source>
</evidence>
<dbReference type="KEGG" id="ptm:GSPATT00019943001"/>
<keyword evidence="2 3" id="KW-0040">ANK repeat</keyword>
<dbReference type="OrthoDB" id="19174at2759"/>
<keyword evidence="6" id="KW-1185">Reference proteome</keyword>
<accession>A0DT83</accession>
<feature type="compositionally biased region" description="Polar residues" evidence="4">
    <location>
        <begin position="644"/>
        <end position="656"/>
    </location>
</feature>
<dbReference type="RefSeq" id="XP_001453647.1">
    <property type="nucleotide sequence ID" value="XM_001453610.1"/>
</dbReference>
<evidence type="ECO:0000256" key="4">
    <source>
        <dbReference type="SAM" id="MobiDB-lite"/>
    </source>
</evidence>
<keyword evidence="1" id="KW-0677">Repeat</keyword>
<name>A0DT83_PARTE</name>
<dbReference type="InterPro" id="IPR036770">
    <property type="entry name" value="Ankyrin_rpt-contain_sf"/>
</dbReference>
<reference evidence="5 6" key="1">
    <citation type="journal article" date="2006" name="Nature">
        <title>Global trends of whole-genome duplications revealed by the ciliate Paramecium tetraurelia.</title>
        <authorList>
            <consortium name="Genoscope"/>
            <person name="Aury J.-M."/>
            <person name="Jaillon O."/>
            <person name="Duret L."/>
            <person name="Noel B."/>
            <person name="Jubin C."/>
            <person name="Porcel B.M."/>
            <person name="Segurens B."/>
            <person name="Daubin V."/>
            <person name="Anthouard V."/>
            <person name="Aiach N."/>
            <person name="Arnaiz O."/>
            <person name="Billaut A."/>
            <person name="Beisson J."/>
            <person name="Blanc I."/>
            <person name="Bouhouche K."/>
            <person name="Camara F."/>
            <person name="Duharcourt S."/>
            <person name="Guigo R."/>
            <person name="Gogendeau D."/>
            <person name="Katinka M."/>
            <person name="Keller A.-M."/>
            <person name="Kissmehl R."/>
            <person name="Klotz C."/>
            <person name="Koll F."/>
            <person name="Le Moue A."/>
            <person name="Lepere C."/>
            <person name="Malinsky S."/>
            <person name="Nowacki M."/>
            <person name="Nowak J.K."/>
            <person name="Plattner H."/>
            <person name="Poulain J."/>
            <person name="Ruiz F."/>
            <person name="Serrano V."/>
            <person name="Zagulski M."/>
            <person name="Dessen P."/>
            <person name="Betermier M."/>
            <person name="Weissenbach J."/>
            <person name="Scarpelli C."/>
            <person name="Schachter V."/>
            <person name="Sperling L."/>
            <person name="Meyer E."/>
            <person name="Cohen J."/>
            <person name="Wincker P."/>
        </authorList>
    </citation>
    <scope>NUCLEOTIDE SEQUENCE [LARGE SCALE GENOMIC DNA]</scope>
    <source>
        <strain evidence="5 6">Stock d4-2</strain>
    </source>
</reference>
<feature type="region of interest" description="Disordered" evidence="4">
    <location>
        <begin position="641"/>
        <end position="664"/>
    </location>
</feature>
<dbReference type="GO" id="GO:0005634">
    <property type="term" value="C:nucleus"/>
    <property type="evidence" value="ECO:0000318"/>
    <property type="project" value="GO_Central"/>
</dbReference>
<feature type="repeat" description="ANK" evidence="3">
    <location>
        <begin position="786"/>
        <end position="818"/>
    </location>
</feature>
<dbReference type="HOGENOM" id="CLU_316753_0_0_1"/>
<dbReference type="PROSITE" id="PS50088">
    <property type="entry name" value="ANK_REPEAT"/>
    <property type="match status" value="1"/>
</dbReference>
<dbReference type="PANTHER" id="PTHR24124">
    <property type="entry name" value="ANKYRIN REPEAT FAMILY A"/>
    <property type="match status" value="1"/>
</dbReference>
<dbReference type="SUPFAM" id="SSF48403">
    <property type="entry name" value="Ankyrin repeat"/>
    <property type="match status" value="1"/>
</dbReference>
<evidence type="ECO:0000256" key="1">
    <source>
        <dbReference type="ARBA" id="ARBA00022737"/>
    </source>
</evidence>
<dbReference type="STRING" id="5888.A0DT83"/>
<organism evidence="5 6">
    <name type="scientific">Paramecium tetraurelia</name>
    <dbReference type="NCBI Taxonomy" id="5888"/>
    <lineage>
        <taxon>Eukaryota</taxon>
        <taxon>Sar</taxon>
        <taxon>Alveolata</taxon>
        <taxon>Ciliophora</taxon>
        <taxon>Intramacronucleata</taxon>
        <taxon>Oligohymenophorea</taxon>
        <taxon>Peniculida</taxon>
        <taxon>Parameciidae</taxon>
        <taxon>Paramecium</taxon>
    </lineage>
</organism>